<dbReference type="EMBL" id="BMAO01031251">
    <property type="protein sequence ID" value="GFQ73646.1"/>
    <property type="molecule type" value="Genomic_DNA"/>
</dbReference>
<feature type="region of interest" description="Disordered" evidence="1">
    <location>
        <begin position="1"/>
        <end position="25"/>
    </location>
</feature>
<dbReference type="AlphaFoldDB" id="A0A8X6F9W4"/>
<reference evidence="2" key="1">
    <citation type="submission" date="2020-07" db="EMBL/GenBank/DDBJ databases">
        <title>Multicomponent nature underlies the extraordinary mechanical properties of spider dragline silk.</title>
        <authorList>
            <person name="Kono N."/>
            <person name="Nakamura H."/>
            <person name="Mori M."/>
            <person name="Yoshida Y."/>
            <person name="Ohtoshi R."/>
            <person name="Malay A.D."/>
            <person name="Moran D.A.P."/>
            <person name="Tomita M."/>
            <person name="Numata K."/>
            <person name="Arakawa K."/>
        </authorList>
    </citation>
    <scope>NUCLEOTIDE SEQUENCE</scope>
</reference>
<keyword evidence="3" id="KW-1185">Reference proteome</keyword>
<evidence type="ECO:0000256" key="1">
    <source>
        <dbReference type="SAM" id="MobiDB-lite"/>
    </source>
</evidence>
<evidence type="ECO:0000313" key="2">
    <source>
        <dbReference type="EMBL" id="GFQ73646.1"/>
    </source>
</evidence>
<evidence type="ECO:0000313" key="3">
    <source>
        <dbReference type="Proteomes" id="UP000887116"/>
    </source>
</evidence>
<dbReference type="Proteomes" id="UP000887116">
    <property type="component" value="Unassembled WGS sequence"/>
</dbReference>
<gene>
    <name evidence="2" type="ORF">TNCT_40251</name>
</gene>
<accession>A0A8X6F9W4</accession>
<sequence length="86" mass="9481">MHSQDYSRDSPSLVGQPGWRRSHSTGVQLASGQAQWFTSPCALGPVLTEAAYLYYHETNSQSKLSEPMAITSTTIKSIHILNCLLK</sequence>
<protein>
    <submittedName>
        <fullName evidence="2">Uncharacterized protein</fullName>
    </submittedName>
</protein>
<organism evidence="2 3">
    <name type="scientific">Trichonephila clavata</name>
    <name type="common">Joro spider</name>
    <name type="synonym">Nephila clavata</name>
    <dbReference type="NCBI Taxonomy" id="2740835"/>
    <lineage>
        <taxon>Eukaryota</taxon>
        <taxon>Metazoa</taxon>
        <taxon>Ecdysozoa</taxon>
        <taxon>Arthropoda</taxon>
        <taxon>Chelicerata</taxon>
        <taxon>Arachnida</taxon>
        <taxon>Araneae</taxon>
        <taxon>Araneomorphae</taxon>
        <taxon>Entelegynae</taxon>
        <taxon>Araneoidea</taxon>
        <taxon>Nephilidae</taxon>
        <taxon>Trichonephila</taxon>
    </lineage>
</organism>
<proteinExistence type="predicted"/>
<comment type="caution">
    <text evidence="2">The sequence shown here is derived from an EMBL/GenBank/DDBJ whole genome shotgun (WGS) entry which is preliminary data.</text>
</comment>
<name>A0A8X6F9W4_TRICU</name>